<evidence type="ECO:0000256" key="1">
    <source>
        <dbReference type="SAM" id="MobiDB-lite"/>
    </source>
</evidence>
<feature type="region of interest" description="Disordered" evidence="1">
    <location>
        <begin position="19"/>
        <end position="38"/>
    </location>
</feature>
<sequence length="70" mass="7401">MCAAPAAMEVAHPAIGVERARNVGPGRPSPTNASVGRRKMMAQRWMGDCRAGAGAASRERRQVRLGIRSG</sequence>
<reference evidence="2 3" key="1">
    <citation type="journal article" date="2012" name="Science">
        <title>The Paleozoic origin of enzymatic lignin decomposition reconstructed from 31 fungal genomes.</title>
        <authorList>
            <person name="Floudas D."/>
            <person name="Binder M."/>
            <person name="Riley R."/>
            <person name="Barry K."/>
            <person name="Blanchette R.A."/>
            <person name="Henrissat B."/>
            <person name="Martinez A.T."/>
            <person name="Otillar R."/>
            <person name="Spatafora J.W."/>
            <person name="Yadav J.S."/>
            <person name="Aerts A."/>
            <person name="Benoit I."/>
            <person name="Boyd A."/>
            <person name="Carlson A."/>
            <person name="Copeland A."/>
            <person name="Coutinho P.M."/>
            <person name="de Vries R.P."/>
            <person name="Ferreira P."/>
            <person name="Findley K."/>
            <person name="Foster B."/>
            <person name="Gaskell J."/>
            <person name="Glotzer D."/>
            <person name="Gorecki P."/>
            <person name="Heitman J."/>
            <person name="Hesse C."/>
            <person name="Hori C."/>
            <person name="Igarashi K."/>
            <person name="Jurgens J.A."/>
            <person name="Kallen N."/>
            <person name="Kersten P."/>
            <person name="Kohler A."/>
            <person name="Kuees U."/>
            <person name="Kumar T.K.A."/>
            <person name="Kuo A."/>
            <person name="LaButti K."/>
            <person name="Larrondo L.F."/>
            <person name="Lindquist E."/>
            <person name="Ling A."/>
            <person name="Lombard V."/>
            <person name="Lucas S."/>
            <person name="Lundell T."/>
            <person name="Martin R."/>
            <person name="McLaughlin D.J."/>
            <person name="Morgenstern I."/>
            <person name="Morin E."/>
            <person name="Murat C."/>
            <person name="Nagy L.G."/>
            <person name="Nolan M."/>
            <person name="Ohm R.A."/>
            <person name="Patyshakuliyeva A."/>
            <person name="Rokas A."/>
            <person name="Ruiz-Duenas F.J."/>
            <person name="Sabat G."/>
            <person name="Salamov A."/>
            <person name="Samejima M."/>
            <person name="Schmutz J."/>
            <person name="Slot J.C."/>
            <person name="St John F."/>
            <person name="Stenlid J."/>
            <person name="Sun H."/>
            <person name="Sun S."/>
            <person name="Syed K."/>
            <person name="Tsang A."/>
            <person name="Wiebenga A."/>
            <person name="Young D."/>
            <person name="Pisabarro A."/>
            <person name="Eastwood D.C."/>
            <person name="Martin F."/>
            <person name="Cullen D."/>
            <person name="Grigoriev I.V."/>
            <person name="Hibbett D.S."/>
        </authorList>
    </citation>
    <scope>NUCLEOTIDE SEQUENCE [LARGE SCALE GENOMIC DNA]</scope>
    <source>
        <strain evidence="2 3">MD-104</strain>
    </source>
</reference>
<proteinExistence type="predicted"/>
<evidence type="ECO:0000313" key="3">
    <source>
        <dbReference type="Proteomes" id="UP000218811"/>
    </source>
</evidence>
<feature type="region of interest" description="Disordered" evidence="1">
    <location>
        <begin position="49"/>
        <end position="70"/>
    </location>
</feature>
<organism evidence="2 3">
    <name type="scientific">Wolfiporia cocos (strain MD-104)</name>
    <name type="common">Brown rot fungus</name>
    <dbReference type="NCBI Taxonomy" id="742152"/>
    <lineage>
        <taxon>Eukaryota</taxon>
        <taxon>Fungi</taxon>
        <taxon>Dikarya</taxon>
        <taxon>Basidiomycota</taxon>
        <taxon>Agaricomycotina</taxon>
        <taxon>Agaricomycetes</taxon>
        <taxon>Polyporales</taxon>
        <taxon>Phaeolaceae</taxon>
        <taxon>Wolfiporia</taxon>
    </lineage>
</organism>
<accession>A0A2H3J5A2</accession>
<evidence type="ECO:0000313" key="2">
    <source>
        <dbReference type="EMBL" id="PCH36845.1"/>
    </source>
</evidence>
<protein>
    <submittedName>
        <fullName evidence="2">Uncharacterized protein</fullName>
    </submittedName>
</protein>
<name>A0A2H3J5A2_WOLCO</name>
<gene>
    <name evidence="2" type="ORF">WOLCODRAFT_140602</name>
</gene>
<dbReference type="AlphaFoldDB" id="A0A2H3J5A2"/>
<keyword evidence="3" id="KW-1185">Reference proteome</keyword>
<dbReference type="Proteomes" id="UP000218811">
    <property type="component" value="Unassembled WGS sequence"/>
</dbReference>
<dbReference type="EMBL" id="KB467898">
    <property type="protein sequence ID" value="PCH36845.1"/>
    <property type="molecule type" value="Genomic_DNA"/>
</dbReference>